<sequence length="385" mass="42519">MDTGVMTDIATYQTATTKVPAVTSLSGSDSAQETSTKLLKDEKTPKRPSAKKRKCSETKQRDLSALDCSDYWLRFDSDNESLYHAGAEQSSQDKSEARASSVGTTGTFNLAFQSPSDHSVDDSALEHALSDEEELFSMALADGMKTESPSSGIEAPERLYSTPLSWERPQLGVQQMDPYMSTNSPSYNEPQDRQRLLAIAMGSGQTPSQLNTNQPTAMDFRFDMNQSPTTMSDRRSDEPEPKRAPTKPRMPSRTNSGGIGDRSKDKPKSSDRAAHNDIERKYRTNLKDRIAELRDAIPSLRAIPDDADDMATARAAPKVSKGTVLSKATEYIHQLERRNRSMAQKNEELARRLQAFEQLIGTGVVGANWQPQGFGAAVFNPRPFP</sequence>
<protein>
    <submittedName>
        <fullName evidence="4">Putative helix-loop-helix dna-binding domain-containing protein</fullName>
    </submittedName>
</protein>
<dbReference type="OMA" id="MPNYSRT"/>
<dbReference type="Proteomes" id="UP000012174">
    <property type="component" value="Unassembled WGS sequence"/>
</dbReference>
<dbReference type="PANTHER" id="PTHR47336">
    <property type="entry name" value="TRANSCRIPTION FACTOR HMS1-RELATED"/>
    <property type="match status" value="1"/>
</dbReference>
<evidence type="ECO:0000256" key="2">
    <source>
        <dbReference type="SAM" id="MobiDB-lite"/>
    </source>
</evidence>
<dbReference type="InterPro" id="IPR052099">
    <property type="entry name" value="Regulatory_TF_Diverse"/>
</dbReference>
<feature type="domain" description="BHLH" evidence="3">
    <location>
        <begin position="270"/>
        <end position="335"/>
    </location>
</feature>
<keyword evidence="1" id="KW-0175">Coiled coil</keyword>
<dbReference type="GO" id="GO:0003677">
    <property type="term" value="F:DNA binding"/>
    <property type="evidence" value="ECO:0007669"/>
    <property type="project" value="UniProtKB-KW"/>
</dbReference>
<dbReference type="OrthoDB" id="2133190at2759"/>
<dbReference type="SUPFAM" id="SSF47459">
    <property type="entry name" value="HLH, helix-loop-helix DNA-binding domain"/>
    <property type="match status" value="1"/>
</dbReference>
<evidence type="ECO:0000259" key="3">
    <source>
        <dbReference type="PROSITE" id="PS50888"/>
    </source>
</evidence>
<dbReference type="eggNOG" id="KOG2588">
    <property type="taxonomic scope" value="Eukaryota"/>
</dbReference>
<feature type="compositionally biased region" description="Basic and acidic residues" evidence="2">
    <location>
        <begin position="232"/>
        <end position="243"/>
    </location>
</feature>
<dbReference type="AlphaFoldDB" id="M7SWV6"/>
<keyword evidence="4" id="KW-0238">DNA-binding</keyword>
<dbReference type="KEGG" id="ela:UCREL1_3958"/>
<dbReference type="Pfam" id="PF00010">
    <property type="entry name" value="HLH"/>
    <property type="match status" value="1"/>
</dbReference>
<feature type="compositionally biased region" description="Polar residues" evidence="2">
    <location>
        <begin position="21"/>
        <end position="37"/>
    </location>
</feature>
<organism evidence="4 5">
    <name type="scientific">Eutypa lata (strain UCR-EL1)</name>
    <name type="common">Grapevine dieback disease fungus</name>
    <name type="synonym">Eutypa armeniacae</name>
    <dbReference type="NCBI Taxonomy" id="1287681"/>
    <lineage>
        <taxon>Eukaryota</taxon>
        <taxon>Fungi</taxon>
        <taxon>Dikarya</taxon>
        <taxon>Ascomycota</taxon>
        <taxon>Pezizomycotina</taxon>
        <taxon>Sordariomycetes</taxon>
        <taxon>Xylariomycetidae</taxon>
        <taxon>Xylariales</taxon>
        <taxon>Diatrypaceae</taxon>
        <taxon>Eutypa</taxon>
    </lineage>
</organism>
<dbReference type="InterPro" id="IPR036638">
    <property type="entry name" value="HLH_DNA-bd_sf"/>
</dbReference>
<dbReference type="EMBL" id="KB706141">
    <property type="protein sequence ID" value="EMR69028.1"/>
    <property type="molecule type" value="Genomic_DNA"/>
</dbReference>
<gene>
    <name evidence="4" type="ORF">UCREL1_3958</name>
</gene>
<keyword evidence="5" id="KW-1185">Reference proteome</keyword>
<dbReference type="InterPro" id="IPR011598">
    <property type="entry name" value="bHLH_dom"/>
</dbReference>
<name>M7SWV6_EUTLA</name>
<dbReference type="GO" id="GO:0046983">
    <property type="term" value="F:protein dimerization activity"/>
    <property type="evidence" value="ECO:0007669"/>
    <property type="project" value="InterPro"/>
</dbReference>
<evidence type="ECO:0000256" key="1">
    <source>
        <dbReference type="SAM" id="Coils"/>
    </source>
</evidence>
<evidence type="ECO:0000313" key="4">
    <source>
        <dbReference type="EMBL" id="EMR69028.1"/>
    </source>
</evidence>
<feature type="compositionally biased region" description="Basic and acidic residues" evidence="2">
    <location>
        <begin position="261"/>
        <end position="280"/>
    </location>
</feature>
<proteinExistence type="predicted"/>
<reference evidence="5" key="1">
    <citation type="journal article" date="2013" name="Genome Announc.">
        <title>Draft genome sequence of the grapevine dieback fungus Eutypa lata UCR-EL1.</title>
        <authorList>
            <person name="Blanco-Ulate B."/>
            <person name="Rolshausen P.E."/>
            <person name="Cantu D."/>
        </authorList>
    </citation>
    <scope>NUCLEOTIDE SEQUENCE [LARGE SCALE GENOMIC DNA]</scope>
    <source>
        <strain evidence="5">UCR-EL1</strain>
    </source>
</reference>
<dbReference type="Gene3D" id="4.10.280.10">
    <property type="entry name" value="Helix-loop-helix DNA-binding domain"/>
    <property type="match status" value="1"/>
</dbReference>
<feature type="coiled-coil region" evidence="1">
    <location>
        <begin position="325"/>
        <end position="359"/>
    </location>
</feature>
<dbReference type="SMART" id="SM00353">
    <property type="entry name" value="HLH"/>
    <property type="match status" value="1"/>
</dbReference>
<evidence type="ECO:0000313" key="5">
    <source>
        <dbReference type="Proteomes" id="UP000012174"/>
    </source>
</evidence>
<dbReference type="PROSITE" id="PS50888">
    <property type="entry name" value="BHLH"/>
    <property type="match status" value="1"/>
</dbReference>
<feature type="region of interest" description="Disordered" evidence="2">
    <location>
        <begin position="220"/>
        <end position="280"/>
    </location>
</feature>
<dbReference type="PANTHER" id="PTHR47336:SF2">
    <property type="entry name" value="TRANSCRIPTION FACTOR HMS1-RELATED"/>
    <property type="match status" value="1"/>
</dbReference>
<dbReference type="HOGENOM" id="CLU_041446_0_0_1"/>
<dbReference type="STRING" id="1287681.M7SWV6"/>
<accession>M7SWV6</accession>
<feature type="region of interest" description="Disordered" evidence="2">
    <location>
        <begin position="21"/>
        <end position="62"/>
    </location>
</feature>